<name>A0A1M6V6J0_9BACT</name>
<keyword evidence="2" id="KW-1185">Reference proteome</keyword>
<organism evidence="1 2">
    <name type="scientific">Chitinophaga jiangningensis</name>
    <dbReference type="NCBI Taxonomy" id="1419482"/>
    <lineage>
        <taxon>Bacteria</taxon>
        <taxon>Pseudomonadati</taxon>
        <taxon>Bacteroidota</taxon>
        <taxon>Chitinophagia</taxon>
        <taxon>Chitinophagales</taxon>
        <taxon>Chitinophagaceae</taxon>
        <taxon>Chitinophaga</taxon>
    </lineage>
</organism>
<dbReference type="Proteomes" id="UP000184420">
    <property type="component" value="Unassembled WGS sequence"/>
</dbReference>
<proteinExistence type="predicted"/>
<gene>
    <name evidence="1" type="ORF">SAMN05444266_10180</name>
</gene>
<dbReference type="AlphaFoldDB" id="A0A1M6V6J0"/>
<dbReference type="EMBL" id="FRBL01000001">
    <property type="protein sequence ID" value="SHK76946.1"/>
    <property type="molecule type" value="Genomic_DNA"/>
</dbReference>
<evidence type="ECO:0000313" key="2">
    <source>
        <dbReference type="Proteomes" id="UP000184420"/>
    </source>
</evidence>
<dbReference type="STRING" id="1419482.SAMN05444266_10180"/>
<reference evidence="1 2" key="1">
    <citation type="submission" date="2016-11" db="EMBL/GenBank/DDBJ databases">
        <authorList>
            <person name="Jaros S."/>
            <person name="Januszkiewicz K."/>
            <person name="Wedrychowicz H."/>
        </authorList>
    </citation>
    <scope>NUCLEOTIDE SEQUENCE [LARGE SCALE GENOMIC DNA]</scope>
    <source>
        <strain evidence="1 2">DSM 27406</strain>
    </source>
</reference>
<accession>A0A1M6V6J0</accession>
<protein>
    <submittedName>
        <fullName evidence="1">Uncharacterized protein</fullName>
    </submittedName>
</protein>
<evidence type="ECO:0000313" key="1">
    <source>
        <dbReference type="EMBL" id="SHK76946.1"/>
    </source>
</evidence>
<sequence>MCFAKNTVKPNTSLMFNNTHTVFPHLLKTISSLLTNRSYICNPGRMDFERMNWK</sequence>